<protein>
    <submittedName>
        <fullName evidence="1">Uncharacterized protein</fullName>
    </submittedName>
</protein>
<feature type="non-terminal residue" evidence="1">
    <location>
        <position position="1"/>
    </location>
</feature>
<proteinExistence type="predicted"/>
<evidence type="ECO:0000313" key="2">
    <source>
        <dbReference type="Proteomes" id="UP000054560"/>
    </source>
</evidence>
<dbReference type="GeneID" id="25903814"/>
<dbReference type="RefSeq" id="XP_014158379.1">
    <property type="nucleotide sequence ID" value="XM_014302904.1"/>
</dbReference>
<reference evidence="1 2" key="1">
    <citation type="submission" date="2011-02" db="EMBL/GenBank/DDBJ databases">
        <title>The Genome Sequence of Sphaeroforma arctica JP610.</title>
        <authorList>
            <consortium name="The Broad Institute Genome Sequencing Platform"/>
            <person name="Russ C."/>
            <person name="Cuomo C."/>
            <person name="Young S.K."/>
            <person name="Zeng Q."/>
            <person name="Gargeya S."/>
            <person name="Alvarado L."/>
            <person name="Berlin A."/>
            <person name="Chapman S.B."/>
            <person name="Chen Z."/>
            <person name="Freedman E."/>
            <person name="Gellesch M."/>
            <person name="Goldberg J."/>
            <person name="Griggs A."/>
            <person name="Gujja S."/>
            <person name="Heilman E."/>
            <person name="Heiman D."/>
            <person name="Howarth C."/>
            <person name="Mehta T."/>
            <person name="Neiman D."/>
            <person name="Pearson M."/>
            <person name="Roberts A."/>
            <person name="Saif S."/>
            <person name="Shea T."/>
            <person name="Shenoy N."/>
            <person name="Sisk P."/>
            <person name="Stolte C."/>
            <person name="Sykes S."/>
            <person name="White J."/>
            <person name="Yandava C."/>
            <person name="Burger G."/>
            <person name="Gray M.W."/>
            <person name="Holland P.W.H."/>
            <person name="King N."/>
            <person name="Lang F.B.F."/>
            <person name="Roger A.J."/>
            <person name="Ruiz-Trillo I."/>
            <person name="Haas B."/>
            <person name="Nusbaum C."/>
            <person name="Birren B."/>
        </authorList>
    </citation>
    <scope>NUCLEOTIDE SEQUENCE [LARGE SCALE GENOMIC DNA]</scope>
    <source>
        <strain evidence="1 2">JP610</strain>
    </source>
</reference>
<dbReference type="Proteomes" id="UP000054560">
    <property type="component" value="Unassembled WGS sequence"/>
</dbReference>
<evidence type="ECO:0000313" key="1">
    <source>
        <dbReference type="EMBL" id="KNC84477.1"/>
    </source>
</evidence>
<keyword evidence="2" id="KW-1185">Reference proteome</keyword>
<gene>
    <name evidence="1" type="ORF">SARC_03310</name>
</gene>
<sequence length="132" mass="15455">VPLRCARDCQTFRTRWVDYNVHTLTNYYYNAKWGLKTTVPPSWPLKEAKTYRMEEKRKKGSKPVHKGDWQQYLQDIWNILERGEQEKITIDESIAFVNTQIGKMANEILDLCTVLGAHEAINHPQTEELSST</sequence>
<accession>A0A0L0G631</accession>
<dbReference type="AlphaFoldDB" id="A0A0L0G631"/>
<name>A0A0L0G631_9EUKA</name>
<organism evidence="1 2">
    <name type="scientific">Sphaeroforma arctica JP610</name>
    <dbReference type="NCBI Taxonomy" id="667725"/>
    <lineage>
        <taxon>Eukaryota</taxon>
        <taxon>Ichthyosporea</taxon>
        <taxon>Ichthyophonida</taxon>
        <taxon>Sphaeroforma</taxon>
    </lineage>
</organism>
<dbReference type="EMBL" id="KQ241762">
    <property type="protein sequence ID" value="KNC84477.1"/>
    <property type="molecule type" value="Genomic_DNA"/>
</dbReference>